<dbReference type="Pfam" id="PF05685">
    <property type="entry name" value="Uma2"/>
    <property type="match status" value="1"/>
</dbReference>
<dbReference type="InterPro" id="IPR008538">
    <property type="entry name" value="Uma2"/>
</dbReference>
<dbReference type="InterPro" id="IPR011335">
    <property type="entry name" value="Restrct_endonuc-II-like"/>
</dbReference>
<feature type="domain" description="Putative restriction endonuclease" evidence="1">
    <location>
        <begin position="41"/>
        <end position="214"/>
    </location>
</feature>
<dbReference type="PANTHER" id="PTHR34107:SF7">
    <property type="entry name" value="SLR2092 PROTEIN"/>
    <property type="match status" value="1"/>
</dbReference>
<comment type="caution">
    <text evidence="2">The sequence shown here is derived from an EMBL/GenBank/DDBJ whole genome shotgun (WGS) entry which is preliminary data.</text>
</comment>
<keyword evidence="3" id="KW-1185">Reference proteome</keyword>
<reference evidence="2 3" key="1">
    <citation type="submission" date="2017-06" db="EMBL/GenBank/DDBJ databases">
        <title>Genome sequencing of cyanobaciteial culture collection at National Institute for Environmental Studies (NIES).</title>
        <authorList>
            <person name="Hirose Y."/>
            <person name="Shimura Y."/>
            <person name="Fujisawa T."/>
            <person name="Nakamura Y."/>
            <person name="Kawachi M."/>
        </authorList>
    </citation>
    <scope>NUCLEOTIDE SEQUENCE [LARGE SCALE GENOMIC DNA]</scope>
    <source>
        <strain evidence="2 3">NIES-4072</strain>
    </source>
</reference>
<dbReference type="SUPFAM" id="SSF52980">
    <property type="entry name" value="Restriction endonuclease-like"/>
    <property type="match status" value="1"/>
</dbReference>
<dbReference type="InterPro" id="IPR012296">
    <property type="entry name" value="Nuclease_put_TT1808"/>
</dbReference>
<dbReference type="Gene3D" id="3.90.1570.10">
    <property type="entry name" value="tt1808, chain A"/>
    <property type="match status" value="1"/>
</dbReference>
<dbReference type="Proteomes" id="UP000245124">
    <property type="component" value="Unassembled WGS sequence"/>
</dbReference>
<evidence type="ECO:0000313" key="3">
    <source>
        <dbReference type="Proteomes" id="UP000245124"/>
    </source>
</evidence>
<name>A0A2R5FQQ4_NOSCO</name>
<accession>A0A2R5FQQ4</accession>
<dbReference type="PANTHER" id="PTHR34107">
    <property type="entry name" value="SLL0198 PROTEIN-RELATED"/>
    <property type="match status" value="1"/>
</dbReference>
<dbReference type="CDD" id="cd06260">
    <property type="entry name" value="DUF820-like"/>
    <property type="match status" value="1"/>
</dbReference>
<gene>
    <name evidence="2" type="ORF">NIES4072_22280</name>
</gene>
<dbReference type="EMBL" id="BDUD01000001">
    <property type="protein sequence ID" value="GBG18563.1"/>
    <property type="molecule type" value="Genomic_DNA"/>
</dbReference>
<proteinExistence type="predicted"/>
<evidence type="ECO:0000313" key="2">
    <source>
        <dbReference type="EMBL" id="GBG18563.1"/>
    </source>
</evidence>
<dbReference type="AlphaFoldDB" id="A0A2R5FQQ4"/>
<sequence length="222" mass="25178">MSATGYDARGLALRVAIGVARGTYDIYKSIFCNIMCFTITDLEELQTEHPEWQMELVEGKIIVMGPSDYESEEIGTRLSTFLNIWVMSRKLGRVTGSSAGFILPRIEEDDSEKRNLRAPDVSFVRADRLKKTKRDFVELVPDLMVEIKSKSDRIKPLEEKIQLFLQLGSVVGILIDPDKLTVTVYRINQTPVVLQNGDMLTLPDLLPGWELAVSELWPPEFE</sequence>
<protein>
    <recommendedName>
        <fullName evidence="1">Putative restriction endonuclease domain-containing protein</fullName>
    </recommendedName>
</protein>
<organism evidence="2 3">
    <name type="scientific">Nostoc commune NIES-4072</name>
    <dbReference type="NCBI Taxonomy" id="2005467"/>
    <lineage>
        <taxon>Bacteria</taxon>
        <taxon>Bacillati</taxon>
        <taxon>Cyanobacteriota</taxon>
        <taxon>Cyanophyceae</taxon>
        <taxon>Nostocales</taxon>
        <taxon>Nostocaceae</taxon>
        <taxon>Nostoc</taxon>
    </lineage>
</organism>
<evidence type="ECO:0000259" key="1">
    <source>
        <dbReference type="Pfam" id="PF05685"/>
    </source>
</evidence>